<evidence type="ECO:0000256" key="4">
    <source>
        <dbReference type="ARBA" id="ARBA00022989"/>
    </source>
</evidence>
<proteinExistence type="predicted"/>
<keyword evidence="5 6" id="KW-0472">Membrane</keyword>
<feature type="transmembrane region" description="Helical" evidence="6">
    <location>
        <begin position="167"/>
        <end position="185"/>
    </location>
</feature>
<dbReference type="RefSeq" id="WP_010869341.1">
    <property type="nucleotide sequence ID" value="NC_018497.1"/>
</dbReference>
<feature type="transmembrane region" description="Helical" evidence="6">
    <location>
        <begin position="354"/>
        <end position="375"/>
    </location>
</feature>
<dbReference type="GeneID" id="99646940"/>
<dbReference type="AlphaFoldDB" id="A0ABC7ZIF8"/>
<evidence type="ECO:0000256" key="2">
    <source>
        <dbReference type="ARBA" id="ARBA00022475"/>
    </source>
</evidence>
<feature type="transmembrane region" description="Helical" evidence="6">
    <location>
        <begin position="84"/>
        <end position="105"/>
    </location>
</feature>
<evidence type="ECO:0000256" key="3">
    <source>
        <dbReference type="ARBA" id="ARBA00022692"/>
    </source>
</evidence>
<evidence type="ECO:0000256" key="1">
    <source>
        <dbReference type="ARBA" id="ARBA00004651"/>
    </source>
</evidence>
<dbReference type="Proteomes" id="UP000005254">
    <property type="component" value="Chromosome"/>
</dbReference>
<keyword evidence="4 6" id="KW-1133">Transmembrane helix</keyword>
<feature type="transmembrane region" description="Helical" evidence="6">
    <location>
        <begin position="271"/>
        <end position="291"/>
    </location>
</feature>
<protein>
    <submittedName>
        <fullName evidence="7">ABC transporter permease</fullName>
    </submittedName>
</protein>
<sequence length="520" mass="58840">MTMWQFKSYFKHHLVFWKDRFLHSSEKQMQRRSILSSVVLIILSFLISFLLIISIPGGRGASFFALFTKLFLDNTNTENFLRQIAIYILAGLAFSFCMSVGIFNIGISGQMMAGAIFGFLMILKVFPSSFRPGFGGQIITVLLMVIGSVSVAVVVATLKIFFKVNEVVSAIMLNWIVVLISAYLVETYIKDNSGGTAQFFSLPLPDEFALYNFSPLTKKFGWLASLIIAFISVIIVAVVLKYTVFGHKLKSIGSSVFGSQAMGFNVRKYQFLSFIISGILSGLLATVVYTASTEKVLTFNNVGDSAISAVPATGFDGIAIGLIALNNPFRIVIVSVLIAFVNIGARPANLNPNTASLVLGIMMYFAALYNLMVYFKPWRYLVKLNIGKINLTTYETYENKLAANLEWLSFQRFLSKQKKKNDKTKFNWFDTSLFEQYAKNKQEIVQEYHHNCATNLIAWWLNAIQSGNIKPSTTFKLEFVNFKHQQKFVLNWFKNESESLRDFQSQFERINKLVEREFVK</sequence>
<evidence type="ECO:0000256" key="5">
    <source>
        <dbReference type="ARBA" id="ARBA00023136"/>
    </source>
</evidence>
<comment type="subcellular location">
    <subcellularLocation>
        <location evidence="1">Cell membrane</location>
        <topology evidence="1">Multi-pass membrane protein</topology>
    </subcellularLocation>
</comment>
<dbReference type="GO" id="GO:0005886">
    <property type="term" value="C:plasma membrane"/>
    <property type="evidence" value="ECO:0007669"/>
    <property type="project" value="UniProtKB-SubCell"/>
</dbReference>
<dbReference type="InterPro" id="IPR001851">
    <property type="entry name" value="ABC_transp_permease"/>
</dbReference>
<keyword evidence="3 6" id="KW-0812">Transmembrane</keyword>
<dbReference type="Pfam" id="PF02653">
    <property type="entry name" value="BPD_transp_2"/>
    <property type="match status" value="1"/>
</dbReference>
<evidence type="ECO:0000256" key="6">
    <source>
        <dbReference type="SAM" id="Phobius"/>
    </source>
</evidence>
<dbReference type="PANTHER" id="PTHR43370">
    <property type="entry name" value="SUGAR ABC TRANSPORTER INTEGRAL MEMBRANE PROTEIN-RELATED"/>
    <property type="match status" value="1"/>
</dbReference>
<feature type="transmembrane region" description="Helical" evidence="6">
    <location>
        <begin position="112"/>
        <end position="130"/>
    </location>
</feature>
<dbReference type="KEGG" id="mgx:CM1_00685"/>
<organism evidence="7 8">
    <name type="scientific">Mycoplasmoides genitalium M6320</name>
    <dbReference type="NCBI Taxonomy" id="662945"/>
    <lineage>
        <taxon>Bacteria</taxon>
        <taxon>Bacillati</taxon>
        <taxon>Mycoplasmatota</taxon>
        <taxon>Mycoplasmoidales</taxon>
        <taxon>Mycoplasmoidaceae</taxon>
        <taxon>Mycoplasmoides</taxon>
    </lineage>
</organism>
<keyword evidence="2" id="KW-1003">Cell membrane</keyword>
<evidence type="ECO:0000313" key="8">
    <source>
        <dbReference type="Proteomes" id="UP000005254"/>
    </source>
</evidence>
<feature type="transmembrane region" description="Helical" evidence="6">
    <location>
        <begin position="136"/>
        <end position="155"/>
    </location>
</feature>
<dbReference type="EMBL" id="CP003772">
    <property type="protein sequence ID" value="AFQ03927.1"/>
    <property type="molecule type" value="Genomic_DNA"/>
</dbReference>
<evidence type="ECO:0000313" key="7">
    <source>
        <dbReference type="EMBL" id="AFQ03927.1"/>
    </source>
</evidence>
<reference evidence="7 8" key="1">
    <citation type="journal article" date="2012" name="J. Bacteriol.">
        <title>Draft Genome Sequences of Four Axenic Mycoplasma genitalium Strains Isolated from Denmark, Japan, and Australia.</title>
        <authorList>
            <person name="McGowin C.L."/>
            <person name="Ma L."/>
            <person name="Jensen J.S."/>
            <person name="Mancuso M.M."/>
            <person name="Hamasuna R."/>
            <person name="Adegboye D."/>
            <person name="Martin D.H."/>
        </authorList>
    </citation>
    <scope>NUCLEOTIDE SEQUENCE [LARGE SCALE GENOMIC DNA]</scope>
    <source>
        <strain evidence="7 8">M6320</strain>
    </source>
</reference>
<accession>A0ABC7ZIF8</accession>
<feature type="transmembrane region" description="Helical" evidence="6">
    <location>
        <begin position="220"/>
        <end position="240"/>
    </location>
</feature>
<gene>
    <name evidence="7" type="ORF">CM1_00685</name>
</gene>
<name>A0ABC7ZIF8_MYCGT</name>
<dbReference type="PANTHER" id="PTHR43370:SF1">
    <property type="entry name" value="GUANOSINE ABC TRANSPORTER PERMEASE PROTEIN NUPQ"/>
    <property type="match status" value="1"/>
</dbReference>
<dbReference type="CDD" id="cd06580">
    <property type="entry name" value="TM_PBP1_transp_TpRbsC_like"/>
    <property type="match status" value="1"/>
</dbReference>